<accession>A0A4Q2D911</accession>
<dbReference type="SUPFAM" id="SSF51445">
    <property type="entry name" value="(Trans)glycosidases"/>
    <property type="match status" value="1"/>
</dbReference>
<dbReference type="InterPro" id="IPR024655">
    <property type="entry name" value="Asl1_glyco_hydro_catalytic"/>
</dbReference>
<evidence type="ECO:0000259" key="2">
    <source>
        <dbReference type="Pfam" id="PF11790"/>
    </source>
</evidence>
<dbReference type="GO" id="GO:0071966">
    <property type="term" value="P:fungal-type cell wall polysaccharide metabolic process"/>
    <property type="evidence" value="ECO:0007669"/>
    <property type="project" value="TreeGrafter"/>
</dbReference>
<dbReference type="InterPro" id="IPR053183">
    <property type="entry name" value="ASL1"/>
</dbReference>
<feature type="chain" id="PRO_5020870740" description="Asl1-like glycosyl hydrolase catalytic domain-containing protein" evidence="1">
    <location>
        <begin position="25"/>
        <end position="327"/>
    </location>
</feature>
<protein>
    <recommendedName>
        <fullName evidence="2">Asl1-like glycosyl hydrolase catalytic domain-containing protein</fullName>
    </recommendedName>
</protein>
<proteinExistence type="predicted"/>
<feature type="signal peptide" evidence="1">
    <location>
        <begin position="1"/>
        <end position="24"/>
    </location>
</feature>
<dbReference type="Gene3D" id="3.20.20.80">
    <property type="entry name" value="Glycosidases"/>
    <property type="match status" value="1"/>
</dbReference>
<dbReference type="Pfam" id="PF11790">
    <property type="entry name" value="Glyco_hydro_cc"/>
    <property type="match status" value="1"/>
</dbReference>
<evidence type="ECO:0000313" key="3">
    <source>
        <dbReference type="EMBL" id="RXW15789.1"/>
    </source>
</evidence>
<dbReference type="GO" id="GO:0009277">
    <property type="term" value="C:fungal-type cell wall"/>
    <property type="evidence" value="ECO:0007669"/>
    <property type="project" value="TreeGrafter"/>
</dbReference>
<evidence type="ECO:0000313" key="4">
    <source>
        <dbReference type="Proteomes" id="UP000290288"/>
    </source>
</evidence>
<comment type="caution">
    <text evidence="3">The sequence shown here is derived from an EMBL/GenBank/DDBJ whole genome shotgun (WGS) entry which is preliminary data.</text>
</comment>
<dbReference type="OrthoDB" id="5959761at2759"/>
<reference evidence="3 4" key="1">
    <citation type="submission" date="2019-01" db="EMBL/GenBank/DDBJ databases">
        <title>Draft genome sequence of Psathyrella aberdarensis IHI B618.</title>
        <authorList>
            <person name="Buettner E."/>
            <person name="Kellner H."/>
        </authorList>
    </citation>
    <scope>NUCLEOTIDE SEQUENCE [LARGE SCALE GENOMIC DNA]</scope>
    <source>
        <strain evidence="3 4">IHI B618</strain>
    </source>
</reference>
<gene>
    <name evidence="3" type="ORF">EST38_g10066</name>
</gene>
<keyword evidence="4" id="KW-1185">Reference proteome</keyword>
<dbReference type="PANTHER" id="PTHR34154:SF3">
    <property type="entry name" value="ALKALI-SENSITIVE LINKAGE PROTEIN 1"/>
    <property type="match status" value="1"/>
</dbReference>
<keyword evidence="1" id="KW-0732">Signal</keyword>
<organism evidence="3 4">
    <name type="scientific">Candolleomyces aberdarensis</name>
    <dbReference type="NCBI Taxonomy" id="2316362"/>
    <lineage>
        <taxon>Eukaryota</taxon>
        <taxon>Fungi</taxon>
        <taxon>Dikarya</taxon>
        <taxon>Basidiomycota</taxon>
        <taxon>Agaricomycotina</taxon>
        <taxon>Agaricomycetes</taxon>
        <taxon>Agaricomycetidae</taxon>
        <taxon>Agaricales</taxon>
        <taxon>Agaricineae</taxon>
        <taxon>Psathyrellaceae</taxon>
        <taxon>Candolleomyces</taxon>
    </lineage>
</organism>
<dbReference type="Proteomes" id="UP000290288">
    <property type="component" value="Unassembled WGS sequence"/>
</dbReference>
<dbReference type="AlphaFoldDB" id="A0A4Q2D911"/>
<name>A0A4Q2D911_9AGAR</name>
<dbReference type="InterPro" id="IPR017853">
    <property type="entry name" value="GH"/>
</dbReference>
<evidence type="ECO:0000256" key="1">
    <source>
        <dbReference type="SAM" id="SignalP"/>
    </source>
</evidence>
<feature type="domain" description="Asl1-like glycosyl hydrolase catalytic" evidence="2">
    <location>
        <begin position="33"/>
        <end position="273"/>
    </location>
</feature>
<dbReference type="STRING" id="2316362.A0A4Q2D911"/>
<dbReference type="PANTHER" id="PTHR34154">
    <property type="entry name" value="ALKALI-SENSITIVE LINKAGE PROTEIN 1"/>
    <property type="match status" value="1"/>
</dbReference>
<dbReference type="EMBL" id="SDEE01000510">
    <property type="protein sequence ID" value="RXW15789.1"/>
    <property type="molecule type" value="Genomic_DNA"/>
</dbReference>
<sequence>MRSTLPTSLVLLYPILLGLQGALAAVGPTSKAGLAWPNGDTVSMGQFAASGKVSWYYTWIADPIRFDSDLEFVPLLWGDADSIENFDKSVDKVLKDRPQTTAVMGMNEPDHEGQAALTPQQGAEVWIEHMEPLKARGLRLGSPGCTSAATGKQWLQDWLQQCNGACNFDFLVLHHYGWNATHFINYVTDMYQTFQKPVWVTEWACHDFSTTNQRTCTAEQISSYLNTTQSWLDSNPWVERYSWFGAMKNTRNVNPLNGLLDQNGALNPLGLQYINWTGPGVPDSSLPRGANANRPPNGAASLQGSFLTSAISLSLLSLSLAGFASYI</sequence>